<dbReference type="InterPro" id="IPR038404">
    <property type="entry name" value="TRAP_DctP_sf"/>
</dbReference>
<dbReference type="InterPro" id="IPR018389">
    <property type="entry name" value="DctP_fam"/>
</dbReference>
<comment type="caution">
    <text evidence="3">The sequence shown here is derived from an EMBL/GenBank/DDBJ whole genome shotgun (WGS) entry which is preliminary data.</text>
</comment>
<evidence type="ECO:0000313" key="3">
    <source>
        <dbReference type="EMBL" id="MBA1154584.1"/>
    </source>
</evidence>
<dbReference type="PANTHER" id="PTHR33376">
    <property type="match status" value="1"/>
</dbReference>
<accession>A0A838BGI2</accession>
<dbReference type="EMBL" id="JACDXJ010000001">
    <property type="protein sequence ID" value="MBA1154584.1"/>
    <property type="molecule type" value="Genomic_DNA"/>
</dbReference>
<dbReference type="NCBIfam" id="NF037995">
    <property type="entry name" value="TRAP_S1"/>
    <property type="match status" value="1"/>
</dbReference>
<evidence type="ECO:0000256" key="1">
    <source>
        <dbReference type="ARBA" id="ARBA00022729"/>
    </source>
</evidence>
<evidence type="ECO:0000313" key="4">
    <source>
        <dbReference type="Proteomes" id="UP000572984"/>
    </source>
</evidence>
<proteinExistence type="predicted"/>
<gene>
    <name evidence="3" type="ORF">H0S73_00405</name>
</gene>
<dbReference type="CDD" id="cd13666">
    <property type="entry name" value="PBP2_TRAP_DctP_like_1"/>
    <property type="match status" value="1"/>
</dbReference>
<dbReference type="Gene3D" id="3.40.190.170">
    <property type="entry name" value="Bacterial extracellular solute-binding protein, family 7"/>
    <property type="match status" value="1"/>
</dbReference>
<reference evidence="3 4" key="1">
    <citation type="submission" date="2020-07" db="EMBL/GenBank/DDBJ databases">
        <title>Draft genome and description of Microvirga mediterraneensis Marseille-Q2068 sp. nov.</title>
        <authorList>
            <person name="Boxberger M."/>
        </authorList>
    </citation>
    <scope>NUCLEOTIDE SEQUENCE [LARGE SCALE GENOMIC DNA]</scope>
    <source>
        <strain evidence="3 4">Marseille-Q2068</strain>
    </source>
</reference>
<feature type="signal peptide" evidence="2">
    <location>
        <begin position="1"/>
        <end position="21"/>
    </location>
</feature>
<dbReference type="Proteomes" id="UP000572984">
    <property type="component" value="Unassembled WGS sequence"/>
</dbReference>
<name>A0A838BGI2_9HYPH</name>
<evidence type="ECO:0000256" key="2">
    <source>
        <dbReference type="SAM" id="SignalP"/>
    </source>
</evidence>
<keyword evidence="4" id="KW-1185">Reference proteome</keyword>
<dbReference type="Pfam" id="PF03480">
    <property type="entry name" value="DctP"/>
    <property type="match status" value="1"/>
</dbReference>
<keyword evidence="1 2" id="KW-0732">Signal</keyword>
<sequence>MRKILTATAVSLALMTGAARADKYQATTWLAPSHILTSVGYVPFLADVKAATNGKIDFELYSSGSLVPAQTTLGALGDNVAQLGLVATSYTPSELPLSGLINDLAFVAKNDMATAFALTETVLTNKRIKDEFAKHGTVALAGYSTPTYLMLCMRDVRDLNAVKGLKIRTAGTAQNEWVASLGAIPVAVTAADVYSGLERGSIDCTLTDPTSLETGLKLWEVVKTITMLEQGTSLGVTYVYNKDFWSNIGPENRRKLLDVTARSVARVQIAYSQAVSKALKGSQERGLKINEPDASLVEALAKFRANVVDTYPGRTAKERRVQDPTDVAKQFLDLQAKWTKLLEGIDANNEDAVAKLVADEIFSKVDEKSFGL</sequence>
<dbReference type="RefSeq" id="WP_181050283.1">
    <property type="nucleotide sequence ID" value="NZ_JACDXJ010000001.1"/>
</dbReference>
<dbReference type="PANTHER" id="PTHR33376:SF15">
    <property type="entry name" value="BLL6794 PROTEIN"/>
    <property type="match status" value="1"/>
</dbReference>
<protein>
    <submittedName>
        <fullName evidence="3">C4-dicarboxylate TRAP transporter substrate-binding protein</fullName>
    </submittedName>
</protein>
<dbReference type="GO" id="GO:0055085">
    <property type="term" value="P:transmembrane transport"/>
    <property type="evidence" value="ECO:0007669"/>
    <property type="project" value="InterPro"/>
</dbReference>
<feature type="chain" id="PRO_5032965662" evidence="2">
    <location>
        <begin position="22"/>
        <end position="372"/>
    </location>
</feature>
<organism evidence="3 4">
    <name type="scientific">Microvirga mediterraneensis</name>
    <dbReference type="NCBI Taxonomy" id="2754695"/>
    <lineage>
        <taxon>Bacteria</taxon>
        <taxon>Pseudomonadati</taxon>
        <taxon>Pseudomonadota</taxon>
        <taxon>Alphaproteobacteria</taxon>
        <taxon>Hyphomicrobiales</taxon>
        <taxon>Methylobacteriaceae</taxon>
        <taxon>Microvirga</taxon>
    </lineage>
</organism>
<dbReference type="AlphaFoldDB" id="A0A838BGI2"/>